<accession>A0ABP6RVY8</accession>
<dbReference type="Proteomes" id="UP001500483">
    <property type="component" value="Unassembled WGS sequence"/>
</dbReference>
<reference evidence="4" key="1">
    <citation type="journal article" date="2019" name="Int. J. Syst. Evol. Microbiol.">
        <title>The Global Catalogue of Microorganisms (GCM) 10K type strain sequencing project: providing services to taxonomists for standard genome sequencing and annotation.</title>
        <authorList>
            <consortium name="The Broad Institute Genomics Platform"/>
            <consortium name="The Broad Institute Genome Sequencing Center for Infectious Disease"/>
            <person name="Wu L."/>
            <person name="Ma J."/>
        </authorList>
    </citation>
    <scope>NUCLEOTIDE SEQUENCE [LARGE SCALE GENOMIC DNA]</scope>
    <source>
        <strain evidence="4">JCM 9687</strain>
    </source>
</reference>
<evidence type="ECO:0000256" key="1">
    <source>
        <dbReference type="SAM" id="MobiDB-lite"/>
    </source>
</evidence>
<keyword evidence="4" id="KW-1185">Reference proteome</keyword>
<feature type="region of interest" description="Disordered" evidence="1">
    <location>
        <begin position="226"/>
        <end position="250"/>
    </location>
</feature>
<proteinExistence type="predicted"/>
<evidence type="ECO:0000313" key="3">
    <source>
        <dbReference type="EMBL" id="GAA3361615.1"/>
    </source>
</evidence>
<organism evidence="3 4">
    <name type="scientific">Saccharopolyspora gregorii</name>
    <dbReference type="NCBI Taxonomy" id="33914"/>
    <lineage>
        <taxon>Bacteria</taxon>
        <taxon>Bacillati</taxon>
        <taxon>Actinomycetota</taxon>
        <taxon>Actinomycetes</taxon>
        <taxon>Pseudonocardiales</taxon>
        <taxon>Pseudonocardiaceae</taxon>
        <taxon>Saccharopolyspora</taxon>
    </lineage>
</organism>
<dbReference type="EMBL" id="BAAAYK010000038">
    <property type="protein sequence ID" value="GAA3361615.1"/>
    <property type="molecule type" value="Genomic_DNA"/>
</dbReference>
<comment type="caution">
    <text evidence="3">The sequence shown here is derived from an EMBL/GenBank/DDBJ whole genome shotgun (WGS) entry which is preliminary data.</text>
</comment>
<dbReference type="Pfam" id="PF13829">
    <property type="entry name" value="DUF4191"/>
    <property type="match status" value="1"/>
</dbReference>
<feature type="transmembrane region" description="Helical" evidence="2">
    <location>
        <begin position="49"/>
        <end position="71"/>
    </location>
</feature>
<keyword evidence="2" id="KW-1133">Transmembrane helix</keyword>
<gene>
    <name evidence="3" type="ORF">GCM10020366_46270</name>
</gene>
<name>A0ABP6RVY8_9PSEU</name>
<keyword evidence="2" id="KW-0812">Transmembrane</keyword>
<feature type="transmembrane region" description="Helical" evidence="2">
    <location>
        <begin position="77"/>
        <end position="95"/>
    </location>
</feature>
<protein>
    <submittedName>
        <fullName evidence="3">DUF4191 domain-containing protein</fullName>
    </submittedName>
</protein>
<sequence length="250" mass="27631">MEPRRILNGMANQDKAAKKAAKKERRAAFRGRVGQIWQAFQMQRREDKLLLPLMIGIFLVVAVAVFFIGMIWNLHWAFLPVGIALGLLGAVILFGRRVQATVYRKADGQPGAAGWALENLRGNWRLTQAVAGTAQLDAVHRLIGRPGIVLVGEGSPHRVKSLMAQEKKRVARVVGETPIYEVLVGGEEGQVLLSKLQTHLMKLPRNINAGQVDSLENRLSALASRGNAMPKGPMPQGAKMRNVQRAMRRR</sequence>
<evidence type="ECO:0000256" key="2">
    <source>
        <dbReference type="SAM" id="Phobius"/>
    </source>
</evidence>
<dbReference type="InterPro" id="IPR025445">
    <property type="entry name" value="DUF4191"/>
</dbReference>
<evidence type="ECO:0000313" key="4">
    <source>
        <dbReference type="Proteomes" id="UP001500483"/>
    </source>
</evidence>
<keyword evidence="2" id="KW-0472">Membrane</keyword>